<keyword evidence="5 7" id="KW-0408">Iron</keyword>
<evidence type="ECO:0000313" key="10">
    <source>
        <dbReference type="EMBL" id="SLM39916.1"/>
    </source>
</evidence>
<dbReference type="AlphaFoldDB" id="A0A1W5D9Y1"/>
<evidence type="ECO:0000256" key="3">
    <source>
        <dbReference type="ARBA" id="ARBA00022723"/>
    </source>
</evidence>
<comment type="cofactor">
    <cofactor evidence="1 7">
        <name>heme</name>
        <dbReference type="ChEBI" id="CHEBI:30413"/>
    </cofactor>
</comment>
<keyword evidence="6 8" id="KW-0503">Monooxygenase</keyword>
<evidence type="ECO:0000256" key="1">
    <source>
        <dbReference type="ARBA" id="ARBA00001971"/>
    </source>
</evidence>
<evidence type="ECO:0000256" key="9">
    <source>
        <dbReference type="SAM" id="SignalP"/>
    </source>
</evidence>
<evidence type="ECO:0000313" key="11">
    <source>
        <dbReference type="Proteomes" id="UP000192927"/>
    </source>
</evidence>
<dbReference type="InterPro" id="IPR002401">
    <property type="entry name" value="Cyt_P450_E_grp-I"/>
</dbReference>
<dbReference type="PANTHER" id="PTHR24305:SF157">
    <property type="entry name" value="N-ACETYLTRYPTOPHAN 6-HYDROXYLASE IVOC-RELATED"/>
    <property type="match status" value="1"/>
</dbReference>
<reference evidence="11" key="1">
    <citation type="submission" date="2017-03" db="EMBL/GenBank/DDBJ databases">
        <authorList>
            <person name="Sharma R."/>
            <person name="Thines M."/>
        </authorList>
    </citation>
    <scope>NUCLEOTIDE SEQUENCE [LARGE SCALE GENOMIC DNA]</scope>
</reference>
<feature type="chain" id="PRO_5013162194" evidence="9">
    <location>
        <begin position="28"/>
        <end position="616"/>
    </location>
</feature>
<dbReference type="PROSITE" id="PS00086">
    <property type="entry name" value="CYTOCHROME_P450"/>
    <property type="match status" value="1"/>
</dbReference>
<dbReference type="GO" id="GO:0005506">
    <property type="term" value="F:iron ion binding"/>
    <property type="evidence" value="ECO:0007669"/>
    <property type="project" value="InterPro"/>
</dbReference>
<feature type="binding site" description="axial binding residue" evidence="7">
    <location>
        <position position="555"/>
    </location>
    <ligand>
        <name>heme</name>
        <dbReference type="ChEBI" id="CHEBI:30413"/>
    </ligand>
    <ligandPart>
        <name>Fe</name>
        <dbReference type="ChEBI" id="CHEBI:18248"/>
    </ligandPart>
</feature>
<dbReference type="InterPro" id="IPR050121">
    <property type="entry name" value="Cytochrome_P450_monoxygenase"/>
</dbReference>
<dbReference type="InterPro" id="IPR036396">
    <property type="entry name" value="Cyt_P450_sf"/>
</dbReference>
<proteinExistence type="inferred from homology"/>
<dbReference type="PRINTS" id="PR00385">
    <property type="entry name" value="P450"/>
</dbReference>
<dbReference type="GO" id="GO:0004497">
    <property type="term" value="F:monooxygenase activity"/>
    <property type="evidence" value="ECO:0007669"/>
    <property type="project" value="UniProtKB-KW"/>
</dbReference>
<evidence type="ECO:0000256" key="4">
    <source>
        <dbReference type="ARBA" id="ARBA00023002"/>
    </source>
</evidence>
<comment type="similarity">
    <text evidence="2 8">Belongs to the cytochrome P450 family.</text>
</comment>
<dbReference type="InterPro" id="IPR017972">
    <property type="entry name" value="Cyt_P450_CS"/>
</dbReference>
<dbReference type="Pfam" id="PF00067">
    <property type="entry name" value="p450"/>
    <property type="match status" value="1"/>
</dbReference>
<evidence type="ECO:0000256" key="7">
    <source>
        <dbReference type="PIRSR" id="PIRSR602401-1"/>
    </source>
</evidence>
<sequence length="616" mass="69553">MRVCSKPIVTAALTLLAALGLAAPAISDESPPLFSRQEFCYNAPGTVAGTLLGSRALVAKNPRPYRMSKEFVNPQLWCAPHCATYIRATYISAIPGQSWGLVQYLMGDAEADAQKQLRALGDVNIRGGLYVYRAYGLDMFIRDSNNHQLTWGVLREALRALTDYFGEIQRTALPGSLTFIIYDGPIVRVNPFELHVNDPEFYDQIYTGPSKKTDKWAWSAIAFGTPNGIFGTVPHELHRKRRGVLNNFFSKQAVSRLGPNIQALVDKLCDRFRKNYETKQPIDLHHIFSALTTDVITEYCFAASDDCLGKEDLDAHMTVVWMKLSEVSFTIQQFPWLLPIVNALPVWAVRLINPRLYEMVKLDRGWYRQIDNIRVEEKVSDKSTENTIFHKILRSDLDPQERTTVRLVEEARTLIGAGTITTANALKVASYHLLANPRALQLLTAELKTAIPDPAHPPSLPQLEQLPYLSAVINEGLRFSSLAHRMQRIAPDRPLLFHEWVIPPGTPLSMTSFLVHHDASVFPSPDAFMPERWLGRSEKRLDRYLVPFSKGTRACLGMNLALAEIYVALANVFRRFELELWETEWERDVRVTHDFVNPFPSMESPGVRVLVKGVVG</sequence>
<dbReference type="SUPFAM" id="SSF48264">
    <property type="entry name" value="Cytochrome P450"/>
    <property type="match status" value="1"/>
</dbReference>
<dbReference type="Proteomes" id="UP000192927">
    <property type="component" value="Unassembled WGS sequence"/>
</dbReference>
<dbReference type="CDD" id="cd11062">
    <property type="entry name" value="CYP58-like"/>
    <property type="match status" value="1"/>
</dbReference>
<dbReference type="InterPro" id="IPR001128">
    <property type="entry name" value="Cyt_P450"/>
</dbReference>
<name>A0A1W5D9Y1_9LECA</name>
<dbReference type="PANTHER" id="PTHR24305">
    <property type="entry name" value="CYTOCHROME P450"/>
    <property type="match status" value="1"/>
</dbReference>
<keyword evidence="3 7" id="KW-0479">Metal-binding</keyword>
<protein>
    <submittedName>
        <fullName evidence="10">Cytochrome P450, conserved site</fullName>
    </submittedName>
</protein>
<accession>A0A1W5D9Y1</accession>
<dbReference type="Gene3D" id="1.10.630.10">
    <property type="entry name" value="Cytochrome P450"/>
    <property type="match status" value="1"/>
</dbReference>
<keyword evidence="4 8" id="KW-0560">Oxidoreductase</keyword>
<dbReference type="EMBL" id="FWEW01003601">
    <property type="protein sequence ID" value="SLM39916.1"/>
    <property type="molecule type" value="Genomic_DNA"/>
</dbReference>
<evidence type="ECO:0000256" key="8">
    <source>
        <dbReference type="RuleBase" id="RU000461"/>
    </source>
</evidence>
<dbReference type="GO" id="GO:0016705">
    <property type="term" value="F:oxidoreductase activity, acting on paired donors, with incorporation or reduction of molecular oxygen"/>
    <property type="evidence" value="ECO:0007669"/>
    <property type="project" value="InterPro"/>
</dbReference>
<keyword evidence="7 8" id="KW-0349">Heme</keyword>
<dbReference type="PRINTS" id="PR00463">
    <property type="entry name" value="EP450I"/>
</dbReference>
<evidence type="ECO:0000256" key="5">
    <source>
        <dbReference type="ARBA" id="ARBA00023004"/>
    </source>
</evidence>
<organism evidence="10 11">
    <name type="scientific">Lasallia pustulata</name>
    <dbReference type="NCBI Taxonomy" id="136370"/>
    <lineage>
        <taxon>Eukaryota</taxon>
        <taxon>Fungi</taxon>
        <taxon>Dikarya</taxon>
        <taxon>Ascomycota</taxon>
        <taxon>Pezizomycotina</taxon>
        <taxon>Lecanoromycetes</taxon>
        <taxon>OSLEUM clade</taxon>
        <taxon>Umbilicariomycetidae</taxon>
        <taxon>Umbilicariales</taxon>
        <taxon>Umbilicariaceae</taxon>
        <taxon>Lasallia</taxon>
    </lineage>
</organism>
<dbReference type="GO" id="GO:0020037">
    <property type="term" value="F:heme binding"/>
    <property type="evidence" value="ECO:0007669"/>
    <property type="project" value="InterPro"/>
</dbReference>
<evidence type="ECO:0000256" key="2">
    <source>
        <dbReference type="ARBA" id="ARBA00010617"/>
    </source>
</evidence>
<evidence type="ECO:0000256" key="6">
    <source>
        <dbReference type="ARBA" id="ARBA00023033"/>
    </source>
</evidence>
<keyword evidence="11" id="KW-1185">Reference proteome</keyword>
<feature type="signal peptide" evidence="9">
    <location>
        <begin position="1"/>
        <end position="27"/>
    </location>
</feature>
<keyword evidence="9" id="KW-0732">Signal</keyword>